<evidence type="ECO:0000313" key="4">
    <source>
        <dbReference type="Proteomes" id="UP000003751"/>
    </source>
</evidence>
<reference evidence="3 4" key="1">
    <citation type="journal article" date="2014" name="ISME J.">
        <title>Trehalose/2-sulfotrehalose biosynthesis and glycine-betaine uptake are widely spread mechanisms for osmoadaptation in the Halobacteriales.</title>
        <authorList>
            <person name="Youssef N.H."/>
            <person name="Savage-Ashlock K.N."/>
            <person name="McCully A.L."/>
            <person name="Luedtke B."/>
            <person name="Shaw E.I."/>
            <person name="Hoff W.D."/>
            <person name="Elshahed M.S."/>
        </authorList>
    </citation>
    <scope>NUCLEOTIDE SEQUENCE [LARGE SCALE GENOMIC DNA]</scope>
    <source>
        <strain evidence="3 4">DX253</strain>
    </source>
</reference>
<dbReference type="EMBL" id="AEMG01000025">
    <property type="protein sequence ID" value="EFW90502.1"/>
    <property type="molecule type" value="Genomic_DNA"/>
</dbReference>
<proteinExistence type="predicted"/>
<evidence type="ECO:0000256" key="1">
    <source>
        <dbReference type="SAM" id="MobiDB-lite"/>
    </source>
</evidence>
<protein>
    <recommendedName>
        <fullName evidence="2">Ig-like domain-containing protein</fullName>
    </recommendedName>
</protein>
<feature type="region of interest" description="Disordered" evidence="1">
    <location>
        <begin position="1"/>
        <end position="24"/>
    </location>
</feature>
<dbReference type="AlphaFoldDB" id="E7QY36"/>
<dbReference type="InterPro" id="IPR058929">
    <property type="entry name" value="Ig_halo"/>
</dbReference>
<feature type="domain" description="Ig-like" evidence="2">
    <location>
        <begin position="27"/>
        <end position="105"/>
    </location>
</feature>
<gene>
    <name evidence="3" type="ORF">ZOD2009_18629</name>
</gene>
<dbReference type="STRING" id="797209.GCA_000376445_02832"/>
<feature type="compositionally biased region" description="Basic and acidic residues" evidence="1">
    <location>
        <begin position="13"/>
        <end position="24"/>
    </location>
</feature>
<evidence type="ECO:0000313" key="3">
    <source>
        <dbReference type="EMBL" id="EFW90502.1"/>
    </source>
</evidence>
<organism evidence="3 4">
    <name type="scientific">Haladaptatus paucihalophilus DX253</name>
    <dbReference type="NCBI Taxonomy" id="797209"/>
    <lineage>
        <taxon>Archaea</taxon>
        <taxon>Methanobacteriati</taxon>
        <taxon>Methanobacteriota</taxon>
        <taxon>Stenosarchaea group</taxon>
        <taxon>Halobacteria</taxon>
        <taxon>Halobacteriales</taxon>
        <taxon>Haladaptataceae</taxon>
        <taxon>Haladaptatus</taxon>
    </lineage>
</organism>
<accession>E7QY36</accession>
<sequence length="111" mass="12414">MPLSGCASPQNEFPEHRVSIRNSDDEPHDVAFVVEYDGERLSNESLRLSANSSEPLSTLNRSGRYTLRLTVDGRTVSRTVELPVVEGDRRSFTEFTIADNGTVSVLNYHED</sequence>
<dbReference type="PATRIC" id="fig|797209.4.peg.3652"/>
<name>E7QY36_HALPU</name>
<dbReference type="Proteomes" id="UP000003751">
    <property type="component" value="Unassembled WGS sequence"/>
</dbReference>
<dbReference type="Pfam" id="PF25942">
    <property type="entry name" value="Ig_halo"/>
    <property type="match status" value="1"/>
</dbReference>
<comment type="caution">
    <text evidence="3">The sequence shown here is derived from an EMBL/GenBank/DDBJ whole genome shotgun (WGS) entry which is preliminary data.</text>
</comment>
<evidence type="ECO:0000259" key="2">
    <source>
        <dbReference type="Pfam" id="PF25942"/>
    </source>
</evidence>